<proteinExistence type="predicted"/>
<feature type="transmembrane region" description="Helical" evidence="1">
    <location>
        <begin position="335"/>
        <end position="355"/>
    </location>
</feature>
<name>A0A5B7ZWA6_9BACT</name>
<dbReference type="KEGG" id="hyj:FHG12_01155"/>
<keyword evidence="2" id="KW-0808">Transferase</keyword>
<dbReference type="PANTHER" id="PTHR43646">
    <property type="entry name" value="GLYCOSYLTRANSFERASE"/>
    <property type="match status" value="1"/>
</dbReference>
<keyword evidence="1" id="KW-0472">Membrane</keyword>
<reference evidence="2 3" key="1">
    <citation type="submission" date="2019-06" db="EMBL/GenBank/DDBJ databases">
        <authorList>
            <person name="Srinivasan S."/>
        </authorList>
    </citation>
    <scope>NUCLEOTIDE SEQUENCE [LARGE SCALE GENOMIC DNA]</scope>
    <source>
        <strain evidence="2 3">17J68-5</strain>
    </source>
</reference>
<sequence>MLDWLTGYFMGWFAVLGLSTLLFALRRGRKPGPLPEPLPRVSILIAARNEEAAIGRCLASVRALNYPAHLLEVLLGDDASTDRTRAIAEQVMHDYDGDFQCVNISDTLGFARGKANVLAHLARVATSDYYFITDADIAVPPTWIEGLLPYAQPGVGTVTGLTVVEGPRLFDRLQGLDWLISLGLVQVVSDFGVPVTAMGNNMLVTRAAYQATGGYEQLPFSVTEDYELFKAVLRQGFTFRNVFRPEVLALSLPIATVARLLHQRRRWLRGVEALPWWLQLGLVYYALFYLALALLAWTGGLALAAQVWLTKMVLQGLLAAICFRRLGRRPPLELLPVFELYTIFLTAGLGAFRALRLKFDWKGRVYK</sequence>
<keyword evidence="3" id="KW-1185">Reference proteome</keyword>
<evidence type="ECO:0000256" key="1">
    <source>
        <dbReference type="SAM" id="Phobius"/>
    </source>
</evidence>
<dbReference type="AlphaFoldDB" id="A0A5B7ZWA6"/>
<keyword evidence="1" id="KW-0812">Transmembrane</keyword>
<dbReference type="EMBL" id="CP040896">
    <property type="protein sequence ID" value="QDA58793.1"/>
    <property type="molecule type" value="Genomic_DNA"/>
</dbReference>
<feature type="transmembrane region" description="Helical" evidence="1">
    <location>
        <begin position="274"/>
        <end position="297"/>
    </location>
</feature>
<dbReference type="GO" id="GO:0016740">
    <property type="term" value="F:transferase activity"/>
    <property type="evidence" value="ECO:0007669"/>
    <property type="project" value="UniProtKB-KW"/>
</dbReference>
<dbReference type="PANTHER" id="PTHR43646:SF3">
    <property type="entry name" value="SLR1566 PROTEIN"/>
    <property type="match status" value="1"/>
</dbReference>
<dbReference type="Pfam" id="PF13641">
    <property type="entry name" value="Glyco_tranf_2_3"/>
    <property type="match status" value="1"/>
</dbReference>
<dbReference type="OrthoDB" id="9800276at2"/>
<dbReference type="Gene3D" id="3.90.550.10">
    <property type="entry name" value="Spore Coat Polysaccharide Biosynthesis Protein SpsA, Chain A"/>
    <property type="match status" value="1"/>
</dbReference>
<keyword evidence="1" id="KW-1133">Transmembrane helix</keyword>
<gene>
    <name evidence="2" type="ORF">FHG12_01155</name>
</gene>
<protein>
    <submittedName>
        <fullName evidence="2">Glycosyltransferase</fullName>
    </submittedName>
</protein>
<feature type="transmembrane region" description="Helical" evidence="1">
    <location>
        <begin position="6"/>
        <end position="25"/>
    </location>
</feature>
<evidence type="ECO:0000313" key="3">
    <source>
        <dbReference type="Proteomes" id="UP000305398"/>
    </source>
</evidence>
<dbReference type="SUPFAM" id="SSF53448">
    <property type="entry name" value="Nucleotide-diphospho-sugar transferases"/>
    <property type="match status" value="1"/>
</dbReference>
<feature type="transmembrane region" description="Helical" evidence="1">
    <location>
        <begin position="303"/>
        <end position="323"/>
    </location>
</feature>
<organism evidence="2 3">
    <name type="scientific">Hymenobacter jejuensis</name>
    <dbReference type="NCBI Taxonomy" id="2502781"/>
    <lineage>
        <taxon>Bacteria</taxon>
        <taxon>Pseudomonadati</taxon>
        <taxon>Bacteroidota</taxon>
        <taxon>Cytophagia</taxon>
        <taxon>Cytophagales</taxon>
        <taxon>Hymenobacteraceae</taxon>
        <taxon>Hymenobacter</taxon>
    </lineage>
</organism>
<accession>A0A5B7ZWA6</accession>
<dbReference type="InterPro" id="IPR029044">
    <property type="entry name" value="Nucleotide-diphossugar_trans"/>
</dbReference>
<evidence type="ECO:0000313" key="2">
    <source>
        <dbReference type="EMBL" id="QDA58793.1"/>
    </source>
</evidence>
<dbReference type="Proteomes" id="UP000305398">
    <property type="component" value="Chromosome"/>
</dbReference>